<feature type="chain" id="PRO_5031288486" description="DUF945 domain-containing protein" evidence="1">
    <location>
        <begin position="22"/>
        <end position="416"/>
    </location>
</feature>
<comment type="caution">
    <text evidence="2">The sequence shown here is derived from an EMBL/GenBank/DDBJ whole genome shotgun (WGS) entry which is preliminary data.</text>
</comment>
<protein>
    <recommendedName>
        <fullName evidence="4">DUF945 domain-containing protein</fullName>
    </recommendedName>
</protein>
<evidence type="ECO:0000313" key="2">
    <source>
        <dbReference type="EMBL" id="MBB3062637.1"/>
    </source>
</evidence>
<name>A0A7W4ZAD3_9GAMM</name>
<dbReference type="Proteomes" id="UP000535937">
    <property type="component" value="Unassembled WGS sequence"/>
</dbReference>
<reference evidence="2 3" key="1">
    <citation type="submission" date="2020-08" db="EMBL/GenBank/DDBJ databases">
        <title>Genomic Encyclopedia of Type Strains, Phase III (KMG-III): the genomes of soil and plant-associated and newly described type strains.</title>
        <authorList>
            <person name="Whitman W."/>
        </authorList>
    </citation>
    <scope>NUCLEOTIDE SEQUENCE [LARGE SCALE GENOMIC DNA]</scope>
    <source>
        <strain evidence="2 3">CECT 8799</strain>
    </source>
</reference>
<dbReference type="InterPro" id="IPR010352">
    <property type="entry name" value="DUF945"/>
</dbReference>
<dbReference type="Pfam" id="PF06097">
    <property type="entry name" value="DUF945"/>
    <property type="match status" value="1"/>
</dbReference>
<dbReference type="AlphaFoldDB" id="A0A7W4ZAD3"/>
<accession>A0A7W4ZAD3</accession>
<evidence type="ECO:0000256" key="1">
    <source>
        <dbReference type="SAM" id="SignalP"/>
    </source>
</evidence>
<proteinExistence type="predicted"/>
<gene>
    <name evidence="2" type="ORF">FHS09_003486</name>
</gene>
<keyword evidence="1" id="KW-0732">Signal</keyword>
<feature type="signal peptide" evidence="1">
    <location>
        <begin position="1"/>
        <end position="21"/>
    </location>
</feature>
<keyword evidence="3" id="KW-1185">Reference proteome</keyword>
<organism evidence="2 3">
    <name type="scientific">Microbulbifer rhizosphaerae</name>
    <dbReference type="NCBI Taxonomy" id="1562603"/>
    <lineage>
        <taxon>Bacteria</taxon>
        <taxon>Pseudomonadati</taxon>
        <taxon>Pseudomonadota</taxon>
        <taxon>Gammaproteobacteria</taxon>
        <taxon>Cellvibrionales</taxon>
        <taxon>Microbulbiferaceae</taxon>
        <taxon>Microbulbifer</taxon>
    </lineage>
</organism>
<evidence type="ECO:0000313" key="3">
    <source>
        <dbReference type="Proteomes" id="UP000535937"/>
    </source>
</evidence>
<dbReference type="RefSeq" id="WP_183462086.1">
    <property type="nucleotide sequence ID" value="NZ_JACHWZ010000018.1"/>
</dbReference>
<evidence type="ECO:0008006" key="4">
    <source>
        <dbReference type="Google" id="ProtNLM"/>
    </source>
</evidence>
<sequence length="416" mass="45297">MKLLRTVLISLSVLLVATALAAPGVVGPKVEEVWKQQLGRLRGGEAGAYQRGWFGAETSIDLATEEGHTRLHSEIQHGPLLFTARGPRIGLVYSETRLSVEQLAPALRGQLERFYGRLDHSPLVLESLVGTDNRVVNYLRLEPFTRGDSGGELVFEGAELLVKTDYSGSLLTGVLELGEVRHSIGGRENFHLEQARADILYTPGGDGEATVALPLLRTESDSGPLELRDISLQLDIQPVSAGAIKLASTLQVPQVQSATPVTSLQQQLTLPHISWADLGHYLKALATPAAKRDWQQVLDRPLKLQQQLSVESANGPTLLDADIDWRGQRSGARVVDSGGDPWWLSPLTCDLTFSAAEQALMQSPLIGQATALRQYGLLLENNGELQMHLQVERGRLQVNGQELPADLFLLALTGKF</sequence>
<dbReference type="EMBL" id="JACHWZ010000018">
    <property type="protein sequence ID" value="MBB3062637.1"/>
    <property type="molecule type" value="Genomic_DNA"/>
</dbReference>